<dbReference type="InterPro" id="IPR036770">
    <property type="entry name" value="Ankyrin_rpt-contain_sf"/>
</dbReference>
<keyword evidence="2 3" id="KW-0040">ANK repeat</keyword>
<reference evidence="4 5" key="2">
    <citation type="submission" date="2018-03" db="EMBL/GenBank/DDBJ databases">
        <authorList>
            <person name="Keele B.F."/>
        </authorList>
    </citation>
    <scope>NUCLEOTIDE SEQUENCE [LARGE SCALE GENOMIC DNA]</scope>
    <source>
        <strain evidence="4 5">D13</strain>
    </source>
</reference>
<dbReference type="InterPro" id="IPR002110">
    <property type="entry name" value="Ankyrin_rpt"/>
</dbReference>
<keyword evidence="5" id="KW-1185">Reference proteome</keyword>
<dbReference type="PRINTS" id="PR01415">
    <property type="entry name" value="ANKYRIN"/>
</dbReference>
<dbReference type="PANTHER" id="PTHR24198">
    <property type="entry name" value="ANKYRIN REPEAT AND PROTEIN KINASE DOMAIN-CONTAINING PROTEIN"/>
    <property type="match status" value="1"/>
</dbReference>
<dbReference type="AlphaFoldDB" id="A0A2P1PPS5"/>
<dbReference type="KEGG" id="xba:C7S18_06385"/>
<dbReference type="OrthoDB" id="307920at2"/>
<dbReference type="Gene3D" id="1.25.40.20">
    <property type="entry name" value="Ankyrin repeat-containing domain"/>
    <property type="match status" value="1"/>
</dbReference>
<dbReference type="EMBL" id="CP027860">
    <property type="protein sequence ID" value="AVP96851.1"/>
    <property type="molecule type" value="Genomic_DNA"/>
</dbReference>
<feature type="repeat" description="ANK" evidence="3">
    <location>
        <begin position="108"/>
        <end position="140"/>
    </location>
</feature>
<evidence type="ECO:0000256" key="3">
    <source>
        <dbReference type="PROSITE-ProRule" id="PRU00023"/>
    </source>
</evidence>
<evidence type="ECO:0000313" key="4">
    <source>
        <dbReference type="EMBL" id="AVP96851.1"/>
    </source>
</evidence>
<organism evidence="4 5">
    <name type="scientific">Ahniella affigens</name>
    <dbReference type="NCBI Taxonomy" id="2021234"/>
    <lineage>
        <taxon>Bacteria</taxon>
        <taxon>Pseudomonadati</taxon>
        <taxon>Pseudomonadota</taxon>
        <taxon>Gammaproteobacteria</taxon>
        <taxon>Lysobacterales</taxon>
        <taxon>Rhodanobacteraceae</taxon>
        <taxon>Ahniella</taxon>
    </lineage>
</organism>
<protein>
    <submittedName>
        <fullName evidence="4">Ankyrin repeat domain-containing protein</fullName>
    </submittedName>
</protein>
<dbReference type="Proteomes" id="UP000241074">
    <property type="component" value="Chromosome"/>
</dbReference>
<evidence type="ECO:0000256" key="1">
    <source>
        <dbReference type="ARBA" id="ARBA00022737"/>
    </source>
</evidence>
<gene>
    <name evidence="4" type="ORF">C7S18_06385</name>
</gene>
<dbReference type="Pfam" id="PF12796">
    <property type="entry name" value="Ank_2"/>
    <property type="match status" value="1"/>
</dbReference>
<dbReference type="GO" id="GO:0005737">
    <property type="term" value="C:cytoplasm"/>
    <property type="evidence" value="ECO:0007669"/>
    <property type="project" value="TreeGrafter"/>
</dbReference>
<dbReference type="PANTHER" id="PTHR24198:SF185">
    <property type="entry name" value="ANKYRIN-3"/>
    <property type="match status" value="1"/>
</dbReference>
<name>A0A2P1PPS5_9GAMM</name>
<evidence type="ECO:0000256" key="2">
    <source>
        <dbReference type="ARBA" id="ARBA00023043"/>
    </source>
</evidence>
<sequence length="249" mass="27267">MTPHFSDLLVAFETHSVARIRAILDAGFDLSVVIDGKAPINYLIEMYFRSDRFPECLRLLLERGAILDDPKIEAILLDDPIALDAAVARDPSLLAHRTSMRCAFTPLIGATLLHVAAEYGHLKVAQRLLELGVNVDDSAAVDAFGLNGHTPLFHTVNANGNRSLPVMRLLLDAGASPTILLPGITWGQGFDWETTCLDVTPISYAQLGLLPQMHRTELDTYANIKLLLRAAGRVVPALPNVPNRYLGER</sequence>
<keyword evidence="1" id="KW-0677">Repeat</keyword>
<reference evidence="4 5" key="1">
    <citation type="submission" date="2018-03" db="EMBL/GenBank/DDBJ databases">
        <title>Ahniella affigens gen. nov., sp. nov., a gammaproteobacterium isolated from sandy soil near a stream.</title>
        <authorList>
            <person name="Ko Y."/>
            <person name="Kim J.-H."/>
        </authorList>
    </citation>
    <scope>NUCLEOTIDE SEQUENCE [LARGE SCALE GENOMIC DNA]</scope>
    <source>
        <strain evidence="4 5">D13</strain>
    </source>
</reference>
<evidence type="ECO:0000313" key="5">
    <source>
        <dbReference type="Proteomes" id="UP000241074"/>
    </source>
</evidence>
<dbReference type="PROSITE" id="PS50297">
    <property type="entry name" value="ANK_REP_REGION"/>
    <property type="match status" value="1"/>
</dbReference>
<dbReference type="PROSITE" id="PS50088">
    <property type="entry name" value="ANK_REPEAT"/>
    <property type="match status" value="1"/>
</dbReference>
<accession>A0A2P1PPS5</accession>
<dbReference type="SMART" id="SM00248">
    <property type="entry name" value="ANK"/>
    <property type="match status" value="3"/>
</dbReference>
<dbReference type="SUPFAM" id="SSF48403">
    <property type="entry name" value="Ankyrin repeat"/>
    <property type="match status" value="1"/>
</dbReference>
<proteinExistence type="predicted"/>